<dbReference type="InterPro" id="IPR027417">
    <property type="entry name" value="P-loop_NTPase"/>
</dbReference>
<dbReference type="GO" id="GO:0005525">
    <property type="term" value="F:GTP binding"/>
    <property type="evidence" value="ECO:0007669"/>
    <property type="project" value="InterPro"/>
</dbReference>
<dbReference type="PROSITE" id="PS51722">
    <property type="entry name" value="G_TR_2"/>
    <property type="match status" value="1"/>
</dbReference>
<evidence type="ECO:0000313" key="2">
    <source>
        <dbReference type="Proteomes" id="UP000887564"/>
    </source>
</evidence>
<dbReference type="InterPro" id="IPR000795">
    <property type="entry name" value="T_Tr_GTP-bd_dom"/>
</dbReference>
<dbReference type="WBParaSite" id="PEQ_0001160001-mRNA-1">
    <property type="protein sequence ID" value="PEQ_0001160001-mRNA-1"/>
    <property type="gene ID" value="PEQ_0001160001"/>
</dbReference>
<dbReference type="GO" id="GO:0042256">
    <property type="term" value="P:cytosolic ribosome assembly"/>
    <property type="evidence" value="ECO:0007669"/>
    <property type="project" value="TreeGrafter"/>
</dbReference>
<dbReference type="Pfam" id="PF00009">
    <property type="entry name" value="GTP_EFTU"/>
    <property type="match status" value="1"/>
</dbReference>
<organism evidence="2 3">
    <name type="scientific">Parascaris equorum</name>
    <name type="common">Equine roundworm</name>
    <dbReference type="NCBI Taxonomy" id="6256"/>
    <lineage>
        <taxon>Eukaryota</taxon>
        <taxon>Metazoa</taxon>
        <taxon>Ecdysozoa</taxon>
        <taxon>Nematoda</taxon>
        <taxon>Chromadorea</taxon>
        <taxon>Rhabditida</taxon>
        <taxon>Spirurina</taxon>
        <taxon>Ascaridomorpha</taxon>
        <taxon>Ascaridoidea</taxon>
        <taxon>Ascarididae</taxon>
        <taxon>Parascaris</taxon>
    </lineage>
</organism>
<dbReference type="PANTHER" id="PTHR42908:SF3">
    <property type="entry name" value="ELONGATION FACTOR-LIKE GTPASE 1"/>
    <property type="match status" value="1"/>
</dbReference>
<dbReference type="PANTHER" id="PTHR42908">
    <property type="entry name" value="TRANSLATION ELONGATION FACTOR-RELATED"/>
    <property type="match status" value="1"/>
</dbReference>
<sequence length="76" mass="8205">MKTSAITLLYGPVLINLIDSPGHVDFSGEVSAALFLSDIALLVIDVVEGVCSQTEFLLRKAINLNLDTIVVFNKLD</sequence>
<evidence type="ECO:0000313" key="3">
    <source>
        <dbReference type="WBParaSite" id="PEQ_0001160001-mRNA-1"/>
    </source>
</evidence>
<dbReference type="GO" id="GO:0043022">
    <property type="term" value="F:ribosome binding"/>
    <property type="evidence" value="ECO:0007669"/>
    <property type="project" value="TreeGrafter"/>
</dbReference>
<dbReference type="PRINTS" id="PR00315">
    <property type="entry name" value="ELONGATNFCT"/>
</dbReference>
<name>A0A914RYL8_PAREQ</name>
<protein>
    <submittedName>
        <fullName evidence="3">Tr-type G domain-containing protein</fullName>
    </submittedName>
</protein>
<accession>A0A914RYL8</accession>
<dbReference type="GO" id="GO:0005829">
    <property type="term" value="C:cytosol"/>
    <property type="evidence" value="ECO:0007669"/>
    <property type="project" value="TreeGrafter"/>
</dbReference>
<dbReference type="GO" id="GO:1990904">
    <property type="term" value="C:ribonucleoprotein complex"/>
    <property type="evidence" value="ECO:0007669"/>
    <property type="project" value="TreeGrafter"/>
</dbReference>
<feature type="domain" description="Tr-type G" evidence="1">
    <location>
        <begin position="1"/>
        <end position="76"/>
    </location>
</feature>
<dbReference type="Gene3D" id="3.40.50.300">
    <property type="entry name" value="P-loop containing nucleotide triphosphate hydrolases"/>
    <property type="match status" value="1"/>
</dbReference>
<reference evidence="3" key="1">
    <citation type="submission" date="2022-11" db="UniProtKB">
        <authorList>
            <consortium name="WormBaseParasite"/>
        </authorList>
    </citation>
    <scope>IDENTIFICATION</scope>
</reference>
<dbReference type="AlphaFoldDB" id="A0A914RYL8"/>
<evidence type="ECO:0000259" key="1">
    <source>
        <dbReference type="PROSITE" id="PS51722"/>
    </source>
</evidence>
<proteinExistence type="predicted"/>
<keyword evidence="2" id="KW-1185">Reference proteome</keyword>
<dbReference type="SUPFAM" id="SSF52540">
    <property type="entry name" value="P-loop containing nucleoside triphosphate hydrolases"/>
    <property type="match status" value="1"/>
</dbReference>
<dbReference type="GO" id="GO:0003924">
    <property type="term" value="F:GTPase activity"/>
    <property type="evidence" value="ECO:0007669"/>
    <property type="project" value="InterPro"/>
</dbReference>
<dbReference type="Proteomes" id="UP000887564">
    <property type="component" value="Unplaced"/>
</dbReference>